<evidence type="ECO:0000256" key="7">
    <source>
        <dbReference type="SAM" id="Phobius"/>
    </source>
</evidence>
<dbReference type="Pfam" id="PF03631">
    <property type="entry name" value="Virul_fac_BrkB"/>
    <property type="match status" value="1"/>
</dbReference>
<name>A0A4Q7LSM7_9MICO</name>
<gene>
    <name evidence="8" type="ORF">EV141_1064</name>
</gene>
<dbReference type="PANTHER" id="PTHR30213:SF1">
    <property type="entry name" value="INNER MEMBRANE PROTEIN YHJD"/>
    <property type="match status" value="1"/>
</dbReference>
<keyword evidence="2" id="KW-1003">Cell membrane</keyword>
<feature type="transmembrane region" description="Helical" evidence="7">
    <location>
        <begin position="282"/>
        <end position="310"/>
    </location>
</feature>
<evidence type="ECO:0000256" key="4">
    <source>
        <dbReference type="ARBA" id="ARBA00022989"/>
    </source>
</evidence>
<keyword evidence="5 7" id="KW-0472">Membrane</keyword>
<keyword evidence="9" id="KW-1185">Reference proteome</keyword>
<dbReference type="GO" id="GO:0005886">
    <property type="term" value="C:plasma membrane"/>
    <property type="evidence" value="ECO:0007669"/>
    <property type="project" value="UniProtKB-SubCell"/>
</dbReference>
<evidence type="ECO:0000313" key="9">
    <source>
        <dbReference type="Proteomes" id="UP000293519"/>
    </source>
</evidence>
<feature type="transmembrane region" description="Helical" evidence="7">
    <location>
        <begin position="127"/>
        <end position="147"/>
    </location>
</feature>
<keyword evidence="3 7" id="KW-0812">Transmembrane</keyword>
<dbReference type="PANTHER" id="PTHR30213">
    <property type="entry name" value="INNER MEMBRANE PROTEIN YHJD"/>
    <property type="match status" value="1"/>
</dbReference>
<keyword evidence="4 7" id="KW-1133">Transmembrane helix</keyword>
<evidence type="ECO:0000256" key="3">
    <source>
        <dbReference type="ARBA" id="ARBA00022692"/>
    </source>
</evidence>
<dbReference type="RefSeq" id="WP_130484935.1">
    <property type="nucleotide sequence ID" value="NZ_SGWW01000002.1"/>
</dbReference>
<dbReference type="OrthoDB" id="3229302at2"/>
<comment type="caution">
    <text evidence="8">The sequence shown here is derived from an EMBL/GenBank/DDBJ whole genome shotgun (WGS) entry which is preliminary data.</text>
</comment>
<feature type="transmembrane region" description="Helical" evidence="7">
    <location>
        <begin position="67"/>
        <end position="86"/>
    </location>
</feature>
<sequence length="364" mass="38385">MRAEPDETRTDRDGSDSSENSDSEQTGIKAKVMPIVSKVQSSRAVRSLQRFTATSGPILASGLAYQLLFAAFAGIWVGFAIFGSIVSGNIGLRASIITTLDQTIPGLIDDGNGGGAIDPQILLDARILGLAGVIALVGLLVTALGFLNSARSATRQLFDLPPAPENFVLARLRDLGLAVGFGVLIVVSAVLSVVGTQATEFLLELIGIDDSTLARVAGRIVTLAVMFALDAVALAALFRILSEVRIPWRHLRQGVVIGAVGLGLLKVGGSLLLGGASSNPLLASFAVILGLLIWFNFVCQVILITGAWIATSVKDEGVILDDAVFEARLEAARALVREHGMGDSDEDAPRGFFARLKRRFARRA</sequence>
<organism evidence="8 9">
    <name type="scientific">Microcella putealis</name>
    <dbReference type="NCBI Taxonomy" id="337005"/>
    <lineage>
        <taxon>Bacteria</taxon>
        <taxon>Bacillati</taxon>
        <taxon>Actinomycetota</taxon>
        <taxon>Actinomycetes</taxon>
        <taxon>Micrococcales</taxon>
        <taxon>Microbacteriaceae</taxon>
        <taxon>Microcella</taxon>
    </lineage>
</organism>
<accession>A0A4Q7LSM7</accession>
<evidence type="ECO:0000256" key="2">
    <source>
        <dbReference type="ARBA" id="ARBA00022475"/>
    </source>
</evidence>
<feature type="compositionally biased region" description="Basic and acidic residues" evidence="6">
    <location>
        <begin position="1"/>
        <end position="15"/>
    </location>
</feature>
<evidence type="ECO:0000256" key="5">
    <source>
        <dbReference type="ARBA" id="ARBA00023136"/>
    </source>
</evidence>
<dbReference type="Proteomes" id="UP000293519">
    <property type="component" value="Unassembled WGS sequence"/>
</dbReference>
<feature type="transmembrane region" description="Helical" evidence="7">
    <location>
        <begin position="175"/>
        <end position="196"/>
    </location>
</feature>
<feature type="transmembrane region" description="Helical" evidence="7">
    <location>
        <begin position="254"/>
        <end position="276"/>
    </location>
</feature>
<reference evidence="8 9" key="1">
    <citation type="journal article" date="2015" name="Stand. Genomic Sci.">
        <title>Genomic Encyclopedia of Bacterial and Archaeal Type Strains, Phase III: the genomes of soil and plant-associated and newly described type strains.</title>
        <authorList>
            <person name="Whitman W.B."/>
            <person name="Woyke T."/>
            <person name="Klenk H.P."/>
            <person name="Zhou Y."/>
            <person name="Lilburn T.G."/>
            <person name="Beck B.J."/>
            <person name="De Vos P."/>
            <person name="Vandamme P."/>
            <person name="Eisen J.A."/>
            <person name="Garrity G."/>
            <person name="Hugenholtz P."/>
            <person name="Kyrpides N.C."/>
        </authorList>
    </citation>
    <scope>NUCLEOTIDE SEQUENCE [LARGE SCALE GENOMIC DNA]</scope>
    <source>
        <strain evidence="8 9">CV2</strain>
    </source>
</reference>
<protein>
    <submittedName>
        <fullName evidence="8">Membrane protein</fullName>
    </submittedName>
</protein>
<dbReference type="EMBL" id="SGWW01000002">
    <property type="protein sequence ID" value="RZS57352.1"/>
    <property type="molecule type" value="Genomic_DNA"/>
</dbReference>
<comment type="subcellular location">
    <subcellularLocation>
        <location evidence="1">Cell membrane</location>
        <topology evidence="1">Multi-pass membrane protein</topology>
    </subcellularLocation>
</comment>
<evidence type="ECO:0000313" key="8">
    <source>
        <dbReference type="EMBL" id="RZS57352.1"/>
    </source>
</evidence>
<evidence type="ECO:0000256" key="1">
    <source>
        <dbReference type="ARBA" id="ARBA00004651"/>
    </source>
</evidence>
<evidence type="ECO:0000256" key="6">
    <source>
        <dbReference type="SAM" id="MobiDB-lite"/>
    </source>
</evidence>
<dbReference type="AlphaFoldDB" id="A0A4Q7LSM7"/>
<feature type="transmembrane region" description="Helical" evidence="7">
    <location>
        <begin position="216"/>
        <end position="242"/>
    </location>
</feature>
<proteinExistence type="predicted"/>
<feature type="region of interest" description="Disordered" evidence="6">
    <location>
        <begin position="1"/>
        <end position="26"/>
    </location>
</feature>
<dbReference type="InterPro" id="IPR017039">
    <property type="entry name" value="Virul_fac_BrkB"/>
</dbReference>